<feature type="region of interest" description="Disordered" evidence="1">
    <location>
        <begin position="138"/>
        <end position="163"/>
    </location>
</feature>
<evidence type="ECO:0000256" key="2">
    <source>
        <dbReference type="SAM" id="SignalP"/>
    </source>
</evidence>
<feature type="signal peptide" evidence="2">
    <location>
        <begin position="1"/>
        <end position="21"/>
    </location>
</feature>
<evidence type="ECO:0008006" key="5">
    <source>
        <dbReference type="Google" id="ProtNLM"/>
    </source>
</evidence>
<dbReference type="EMBL" id="CP017755">
    <property type="protein sequence ID" value="AOZ10037.1"/>
    <property type="molecule type" value="Genomic_DNA"/>
</dbReference>
<evidence type="ECO:0000313" key="4">
    <source>
        <dbReference type="Proteomes" id="UP000177515"/>
    </source>
</evidence>
<gene>
    <name evidence="3" type="ORF">BKK80_30725</name>
</gene>
<keyword evidence="4" id="KW-1185">Reference proteome</keyword>
<name>A0ABN4TRZ7_9BURK</name>
<dbReference type="Pfam" id="PF11745">
    <property type="entry name" value="DUF3304"/>
    <property type="match status" value="1"/>
</dbReference>
<keyword evidence="2" id="KW-0732">Signal</keyword>
<sequence>MLRLRNLIAVCLVSTLLAACASNSGGLSTRDDDKRYINASLGGVNHTGQYLYEFSVNGQFGGNASKYGGGNAGVCCVRLPRVWRPGLTVDIQYDLLINDGKDDNWKTKKGVPVEPYTEPGDVYVHFFPNDEIRVVVSNPGPRSTLHPIPYPTRPYDPTGDKRQ</sequence>
<protein>
    <recommendedName>
        <fullName evidence="5">DUF3304 domain-containing protein</fullName>
    </recommendedName>
</protein>
<organism evidence="3 4">
    <name type="scientific">Cupriavidus malaysiensis</name>
    <dbReference type="NCBI Taxonomy" id="367825"/>
    <lineage>
        <taxon>Bacteria</taxon>
        <taxon>Pseudomonadati</taxon>
        <taxon>Pseudomonadota</taxon>
        <taxon>Betaproteobacteria</taxon>
        <taxon>Burkholderiales</taxon>
        <taxon>Burkholderiaceae</taxon>
        <taxon>Cupriavidus</taxon>
    </lineage>
</organism>
<evidence type="ECO:0000313" key="3">
    <source>
        <dbReference type="EMBL" id="AOZ10037.1"/>
    </source>
</evidence>
<proteinExistence type="predicted"/>
<dbReference type="InterPro" id="IPR021733">
    <property type="entry name" value="DUF3304"/>
</dbReference>
<accession>A0ABN4TRZ7</accession>
<evidence type="ECO:0000256" key="1">
    <source>
        <dbReference type="SAM" id="MobiDB-lite"/>
    </source>
</evidence>
<dbReference type="RefSeq" id="WP_071072565.1">
    <property type="nucleotide sequence ID" value="NZ_CP017755.1"/>
</dbReference>
<dbReference type="Proteomes" id="UP000177515">
    <property type="component" value="Chromosome 2"/>
</dbReference>
<feature type="chain" id="PRO_5047435154" description="DUF3304 domain-containing protein" evidence="2">
    <location>
        <begin position="22"/>
        <end position="163"/>
    </location>
</feature>
<reference evidence="3 4" key="1">
    <citation type="submission" date="2016-10" db="EMBL/GenBank/DDBJ databases">
        <title>Complete genome sequences of three Cupriavidus strains isolated from various Malaysian environments.</title>
        <authorList>
            <person name="Abdullah A.A.-A."/>
            <person name="Shafie N.A.H."/>
            <person name="Lau N.S."/>
        </authorList>
    </citation>
    <scope>NUCLEOTIDE SEQUENCE [LARGE SCALE GENOMIC DNA]</scope>
    <source>
        <strain evidence="3 4">USMAA1020</strain>
    </source>
</reference>
<dbReference type="PROSITE" id="PS51257">
    <property type="entry name" value="PROKAR_LIPOPROTEIN"/>
    <property type="match status" value="1"/>
</dbReference>